<reference evidence="1" key="1">
    <citation type="submission" date="2023-04" db="EMBL/GenBank/DDBJ databases">
        <title>A chromosome-level genome assembly of the parasitoid wasp Eretmocerus hayati.</title>
        <authorList>
            <person name="Zhong Y."/>
            <person name="Liu S."/>
            <person name="Liu Y."/>
        </authorList>
    </citation>
    <scope>NUCLEOTIDE SEQUENCE</scope>
    <source>
        <strain evidence="1">ZJU_SS_LIU_2023</strain>
    </source>
</reference>
<gene>
    <name evidence="1" type="ORF">QAD02_019524</name>
</gene>
<accession>A0ACC2PJT8</accession>
<evidence type="ECO:0000313" key="1">
    <source>
        <dbReference type="EMBL" id="KAJ8683732.1"/>
    </source>
</evidence>
<keyword evidence="2" id="KW-1185">Reference proteome</keyword>
<dbReference type="Proteomes" id="UP001239111">
    <property type="component" value="Chromosome 1"/>
</dbReference>
<protein>
    <submittedName>
        <fullName evidence="1">Uncharacterized protein</fullName>
    </submittedName>
</protein>
<organism evidence="1 2">
    <name type="scientific">Eretmocerus hayati</name>
    <dbReference type="NCBI Taxonomy" id="131215"/>
    <lineage>
        <taxon>Eukaryota</taxon>
        <taxon>Metazoa</taxon>
        <taxon>Ecdysozoa</taxon>
        <taxon>Arthropoda</taxon>
        <taxon>Hexapoda</taxon>
        <taxon>Insecta</taxon>
        <taxon>Pterygota</taxon>
        <taxon>Neoptera</taxon>
        <taxon>Endopterygota</taxon>
        <taxon>Hymenoptera</taxon>
        <taxon>Apocrita</taxon>
        <taxon>Proctotrupomorpha</taxon>
        <taxon>Chalcidoidea</taxon>
        <taxon>Aphelinidae</taxon>
        <taxon>Aphelininae</taxon>
        <taxon>Eretmocerus</taxon>
    </lineage>
</organism>
<sequence length="575" mass="65135">MERLREGLDQFVFQAFAQVFAHHQFHHEHSDEEESISDDDDDESEQSDESIDESSDDEDSNEQELDKEKCEEKFNERQRTRLFFAIAKGNLEQVTKLIDDGADVDAIQDGIPLLHWAVMNNRLPILSALLKAGASPNTLDKNSQSALQRAVIRKNVAIFKALLDAKADIHYKGGEYNDKKESILHKAVNIGETEMAKSLLEHGADVNAKNSQGKSVLLYAASRMRDEPRVTDEEHVSILDLLISHGAKALRDGPEGESSSFETVLRYGTVSAVQLFLQNGINLKDIRAKPLLHLALKNKKSKDSKVPNNPDVLKFLLDTDIFDIEKKNADGCSVLLQAIEDTKMGGSDNARVELLLRYGANPNTPDKNKRLPLNAAVDRVQVASARLLLEYGAHLDDKICKNILSSVDFWKHRIQGSRLEDISNKMYELLIAQIAVRESQNWKDTPDIFEIAELLPEGHDYYKACQEELTLLKKFIIHKSLSLYNILASGNIYRHVDNKHVVKAFKDQDVIKKFPKYGYQIGRRLVRLREKHKLMLQAMGSLGRVLKFDVNALHIIAYNILGRLEKNDLRNLSRV</sequence>
<comment type="caution">
    <text evidence="1">The sequence shown here is derived from an EMBL/GenBank/DDBJ whole genome shotgun (WGS) entry which is preliminary data.</text>
</comment>
<evidence type="ECO:0000313" key="2">
    <source>
        <dbReference type="Proteomes" id="UP001239111"/>
    </source>
</evidence>
<proteinExistence type="predicted"/>
<name>A0ACC2PJT8_9HYME</name>
<dbReference type="EMBL" id="CM056741">
    <property type="protein sequence ID" value="KAJ8683732.1"/>
    <property type="molecule type" value="Genomic_DNA"/>
</dbReference>